<keyword evidence="1" id="KW-0175">Coiled coil</keyword>
<protein>
    <submittedName>
        <fullName evidence="2">Capsid protein</fullName>
    </submittedName>
</protein>
<gene>
    <name evidence="2" type="ORF">C7H83_06730</name>
</gene>
<reference evidence="2 3" key="1">
    <citation type="journal article" date="2012" name="Int. J. Syst. Evol. Microbiol.">
        <title>Characterization of Tetragenococcus strains from sugar thick juice reveals a novel species, Tetragenococcus osmophilus sp. nov., and divides Tetragenococcus halophilus into two subspecies, T. halophilus subsp. halophilus subsp. nov. and T. halophilus subsp. flandriensis subsp. nov.</title>
        <authorList>
            <person name="Juste A."/>
            <person name="Van Trappen S."/>
            <person name="Verreth C."/>
            <person name="Cleenwerck I."/>
            <person name="De Vos P."/>
            <person name="Lievens B."/>
            <person name="Willems K.A."/>
        </authorList>
    </citation>
    <scope>NUCLEOTIDE SEQUENCE [LARGE SCALE GENOMIC DNA]</scope>
    <source>
        <strain evidence="2 3">LMG 26042</strain>
    </source>
</reference>
<name>A0A3G5FIL3_TETHA</name>
<dbReference type="Proteomes" id="UP000280475">
    <property type="component" value="Chromosome"/>
</dbReference>
<dbReference type="GO" id="GO:0005198">
    <property type="term" value="F:structural molecule activity"/>
    <property type="evidence" value="ECO:0007669"/>
    <property type="project" value="InterPro"/>
</dbReference>
<proteinExistence type="predicted"/>
<dbReference type="RefSeq" id="WP_103892474.1">
    <property type="nucleotide sequence ID" value="NZ_CP027768.1"/>
</dbReference>
<accession>A0A3G5FIL3</accession>
<dbReference type="AlphaFoldDB" id="A0A3G5FIL3"/>
<dbReference type="InterPro" id="IPR009319">
    <property type="entry name" value="Phage_A118_VSP1"/>
</dbReference>
<evidence type="ECO:0000313" key="3">
    <source>
        <dbReference type="Proteomes" id="UP000280475"/>
    </source>
</evidence>
<dbReference type="Pfam" id="PF06152">
    <property type="entry name" value="Phage_min_cap2"/>
    <property type="match status" value="1"/>
</dbReference>
<feature type="coiled-coil region" evidence="1">
    <location>
        <begin position="309"/>
        <end position="369"/>
    </location>
</feature>
<sequence>MVTLNQMENQADDIVNIYSALEDKIFNRIIKTLRDTDFSEVSQENVLLWQMEQLNKMGVLNENIIDYLSSISDYTSEQLKTLIRSNGNEIVNDIDSELKRMSKRSVPVSDEVDAITSSLVNQTFEDLNNNINQTMMTTNYDNNQAMRAYQAIVKQSTLETMTGLKTHEKAIRDNVYKLVDEGIKSDFVDKAGREWSMEAYSRMVVETTAHRTYNDLRLQRMDDFDVVTALMSSHAAAREACAGIQGQVVNVVPMSDLRADSRYDSIYNHGYGEPSGTQGVNCRHNLWPFIPDVNTNNQPQYDSEEAQENGKIQQTQRRLERDIRRQKKRLLAAEELEDKDMQNKCKDVIRAKQKQIRELLKENDFLVRDYSREQVQSPQSSIFNEVQQTIEFS</sequence>
<evidence type="ECO:0000256" key="1">
    <source>
        <dbReference type="SAM" id="Coils"/>
    </source>
</evidence>
<organism evidence="2 3">
    <name type="scientific">Tetragenococcus halophilus</name>
    <name type="common">Pediococcus halophilus</name>
    <dbReference type="NCBI Taxonomy" id="51669"/>
    <lineage>
        <taxon>Bacteria</taxon>
        <taxon>Bacillati</taxon>
        <taxon>Bacillota</taxon>
        <taxon>Bacilli</taxon>
        <taxon>Lactobacillales</taxon>
        <taxon>Enterococcaceae</taxon>
        <taxon>Tetragenococcus</taxon>
    </lineage>
</organism>
<dbReference type="EMBL" id="CP027768">
    <property type="protein sequence ID" value="AYW50174.1"/>
    <property type="molecule type" value="Genomic_DNA"/>
</dbReference>
<evidence type="ECO:0000313" key="2">
    <source>
        <dbReference type="EMBL" id="AYW50174.1"/>
    </source>
</evidence>